<reference evidence="4" key="1">
    <citation type="submission" date="2020-10" db="EMBL/GenBank/DDBJ databases">
        <authorList>
            <person name="Han B."/>
            <person name="Lu T."/>
            <person name="Zhao Q."/>
            <person name="Huang X."/>
            <person name="Zhao Y."/>
        </authorList>
    </citation>
    <scope>NUCLEOTIDE SEQUENCE</scope>
</reference>
<evidence type="ECO:0000256" key="1">
    <source>
        <dbReference type="ARBA" id="ARBA00004123"/>
    </source>
</evidence>
<comment type="subcellular location">
    <subcellularLocation>
        <location evidence="1">Nucleus</location>
    </subcellularLocation>
</comment>
<feature type="domain" description="Mediator complex subunit 15 KIX" evidence="3">
    <location>
        <begin position="22"/>
        <end position="96"/>
    </location>
</feature>
<dbReference type="InterPro" id="IPR036529">
    <property type="entry name" value="KIX_dom_sf"/>
</dbReference>
<dbReference type="GO" id="GO:0005634">
    <property type="term" value="C:nucleus"/>
    <property type="evidence" value="ECO:0007669"/>
    <property type="project" value="UniProtKB-SubCell"/>
</dbReference>
<gene>
    <name evidence="4" type="ORF">NCGR_LOCUS50616</name>
</gene>
<dbReference type="AlphaFoldDB" id="A0A811RBB5"/>
<evidence type="ECO:0000259" key="3">
    <source>
        <dbReference type="Pfam" id="PF16987"/>
    </source>
</evidence>
<dbReference type="GO" id="GO:0006355">
    <property type="term" value="P:regulation of DNA-templated transcription"/>
    <property type="evidence" value="ECO:0007669"/>
    <property type="project" value="InterPro"/>
</dbReference>
<dbReference type="GO" id="GO:0003712">
    <property type="term" value="F:transcription coregulator activity"/>
    <property type="evidence" value="ECO:0007669"/>
    <property type="project" value="InterPro"/>
</dbReference>
<evidence type="ECO:0000256" key="2">
    <source>
        <dbReference type="ARBA" id="ARBA00023242"/>
    </source>
</evidence>
<accession>A0A811RBB5</accession>
<protein>
    <recommendedName>
        <fullName evidence="3">Mediator complex subunit 15 KIX domain-containing protein</fullName>
    </recommendedName>
</protein>
<keyword evidence="5" id="KW-1185">Reference proteome</keyword>
<organism evidence="4 5">
    <name type="scientific">Miscanthus lutarioriparius</name>
    <dbReference type="NCBI Taxonomy" id="422564"/>
    <lineage>
        <taxon>Eukaryota</taxon>
        <taxon>Viridiplantae</taxon>
        <taxon>Streptophyta</taxon>
        <taxon>Embryophyta</taxon>
        <taxon>Tracheophyta</taxon>
        <taxon>Spermatophyta</taxon>
        <taxon>Magnoliopsida</taxon>
        <taxon>Liliopsida</taxon>
        <taxon>Poales</taxon>
        <taxon>Poaceae</taxon>
        <taxon>PACMAD clade</taxon>
        <taxon>Panicoideae</taxon>
        <taxon>Andropogonodae</taxon>
        <taxon>Andropogoneae</taxon>
        <taxon>Saccharinae</taxon>
        <taxon>Miscanthus</taxon>
    </lineage>
</organism>
<sequence>MEDANPDAAAAATGGDSRSHFQIDLEARQVMVKQIFKTLRWHLPVSDEEGRSRLQKLAEGFELKFYKEATNKDSYKRKIAMLLIYVKNMYQNSHRQGLKQATPKIDSVYVFLSLQKNDKGKAPMPESPGDEIIPPPQEFWDSTLYGPGNEDPTYEPGDDRATNLKKRKFDCSSSWAPLLGQPTFSVPVDDPSSSLEIPEASSSVPSCHSRIVQKTVVALCTYMHGHMDFDVPWCLPVALQLEGLMKNPESFKDYYELDEMYSKCQANGPNGKRAGVWEDFTPIKVLGPDRKVMLTLAICHDCNMAYQTGKWDSKKGSLSNNGTKTLKGHNRKCSAQHHIAGNTQGAIHQMP</sequence>
<evidence type="ECO:0000313" key="4">
    <source>
        <dbReference type="EMBL" id="CAD6267311.1"/>
    </source>
</evidence>
<evidence type="ECO:0000313" key="5">
    <source>
        <dbReference type="Proteomes" id="UP000604825"/>
    </source>
</evidence>
<dbReference type="Pfam" id="PF16987">
    <property type="entry name" value="KIX_2"/>
    <property type="match status" value="1"/>
</dbReference>
<comment type="caution">
    <text evidence="4">The sequence shown here is derived from an EMBL/GenBank/DDBJ whole genome shotgun (WGS) entry which is preliminary data.</text>
</comment>
<dbReference type="Proteomes" id="UP000604825">
    <property type="component" value="Unassembled WGS sequence"/>
</dbReference>
<dbReference type="SMART" id="SM00614">
    <property type="entry name" value="ZnF_BED"/>
    <property type="match status" value="1"/>
</dbReference>
<name>A0A811RBB5_9POAL</name>
<keyword evidence="2" id="KW-0539">Nucleus</keyword>
<dbReference type="EMBL" id="CAJGYO010000014">
    <property type="protein sequence ID" value="CAD6267311.1"/>
    <property type="molecule type" value="Genomic_DNA"/>
</dbReference>
<dbReference type="InterPro" id="IPR036546">
    <property type="entry name" value="MED15_KIX"/>
</dbReference>
<proteinExistence type="predicted"/>
<dbReference type="Gene3D" id="1.10.246.20">
    <property type="entry name" value="Coactivator CBP, KIX domain"/>
    <property type="match status" value="1"/>
</dbReference>